<name>A0ABX1WYN4_9BACT</name>
<dbReference type="CDD" id="cd00730">
    <property type="entry name" value="rubredoxin"/>
    <property type="match status" value="1"/>
</dbReference>
<gene>
    <name evidence="7" type="ORF">ELS83_15735</name>
</gene>
<dbReference type="PANTHER" id="PTHR47627">
    <property type="entry name" value="RUBREDOXIN"/>
    <property type="match status" value="1"/>
</dbReference>
<dbReference type="SUPFAM" id="SSF55124">
    <property type="entry name" value="Nitrite/Sulfite reductase N-terminal domain-like"/>
    <property type="match status" value="1"/>
</dbReference>
<comment type="caution">
    <text evidence="7">The sequence shown here is derived from an EMBL/GenBank/DDBJ whole genome shotgun (WGS) entry which is preliminary data.</text>
</comment>
<dbReference type="Proteomes" id="UP000732105">
    <property type="component" value="Unassembled WGS sequence"/>
</dbReference>
<dbReference type="PANTHER" id="PTHR47627:SF1">
    <property type="entry name" value="RUBREDOXIN-1-RELATED"/>
    <property type="match status" value="1"/>
</dbReference>
<evidence type="ECO:0000256" key="1">
    <source>
        <dbReference type="ARBA" id="ARBA00001965"/>
    </source>
</evidence>
<keyword evidence="8" id="KW-1185">Reference proteome</keyword>
<keyword evidence="5" id="KW-0408">Iron</keyword>
<dbReference type="InterPro" id="IPR024935">
    <property type="entry name" value="Rubredoxin_dom"/>
</dbReference>
<evidence type="ECO:0000256" key="3">
    <source>
        <dbReference type="ARBA" id="ARBA00022723"/>
    </source>
</evidence>
<keyword evidence="4" id="KW-0249">Electron transport</keyword>
<dbReference type="InterPro" id="IPR050526">
    <property type="entry name" value="Rubredoxin_ET"/>
</dbReference>
<dbReference type="EMBL" id="RZNH01000030">
    <property type="protein sequence ID" value="NOU61258.1"/>
    <property type="molecule type" value="Genomic_DNA"/>
</dbReference>
<dbReference type="Gene3D" id="2.20.28.10">
    <property type="match status" value="1"/>
</dbReference>
<reference evidence="7 8" key="1">
    <citation type="submission" date="2018-12" db="EMBL/GenBank/DDBJ databases">
        <title>Marinifilum JC070 sp. nov., a marine bacterium isolated from Yongle Blue Hole in the South China Sea.</title>
        <authorList>
            <person name="Fu T."/>
        </authorList>
    </citation>
    <scope>NUCLEOTIDE SEQUENCE [LARGE SCALE GENOMIC DNA]</scope>
    <source>
        <strain evidence="7 8">JC070</strain>
    </source>
</reference>
<feature type="domain" description="Rubredoxin-like" evidence="6">
    <location>
        <begin position="432"/>
        <end position="483"/>
    </location>
</feature>
<dbReference type="SUPFAM" id="SSF57802">
    <property type="entry name" value="Rubredoxin-like"/>
    <property type="match status" value="1"/>
</dbReference>
<sequence>MINSKMSNMKKSNELSRVLIKGGTLSPALFYDIISFAENFGNQYIHLGSRQDILFSCPMNQNHEHRTEFSLQKKGSAVQNIVSSFVCVDILPSTSWLYSGIYLKVLEQFNDTHQLRINIVDPKQNMMPLFYGQLNFVASETANYWHLYLNLAADKNLQHWPGLIFTDDIAQFARQLEKVIIQKNLTCKELLVKEIEKIHLQKNTLTSDEKIILPEGFFPYYEGFNKVDGKDLYWIGLYWRNNQYPIPFLKELCELCRKTNVGKISFTPWKTLIIRDINSKDKMYWDELIGRYGLNMRHSSFELNWHLPLLDKLALQLKQYIVSKFDQLDIRTYGLSFSIQRKIDERLTTIVIRPKGRFPFLGSLDFTRSYTIEYAMDFNPNNNKYVSYAIKLSKKDLPASLYELSKKYSAFQFVHYNTQKLAKNERTESKAFTVYQCSNCHSVYDERYGDQLANIEAGTPFQLLQEDYCCQLCDSAKSDFVETEMWETV</sequence>
<evidence type="ECO:0000256" key="4">
    <source>
        <dbReference type="ARBA" id="ARBA00022982"/>
    </source>
</evidence>
<comment type="cofactor">
    <cofactor evidence="1">
        <name>Fe(3+)</name>
        <dbReference type="ChEBI" id="CHEBI:29034"/>
    </cofactor>
</comment>
<proteinExistence type="predicted"/>
<evidence type="ECO:0000313" key="8">
    <source>
        <dbReference type="Proteomes" id="UP000732105"/>
    </source>
</evidence>
<protein>
    <submittedName>
        <fullName evidence="7">Rubredoxin domain-containing protein</fullName>
    </submittedName>
</protein>
<keyword evidence="2" id="KW-0813">Transport</keyword>
<evidence type="ECO:0000256" key="2">
    <source>
        <dbReference type="ARBA" id="ARBA00022448"/>
    </source>
</evidence>
<accession>A0ABX1WYN4</accession>
<dbReference type="PROSITE" id="PS50903">
    <property type="entry name" value="RUBREDOXIN_LIKE"/>
    <property type="match status" value="1"/>
</dbReference>
<evidence type="ECO:0000256" key="5">
    <source>
        <dbReference type="ARBA" id="ARBA00023004"/>
    </source>
</evidence>
<dbReference type="Pfam" id="PF00301">
    <property type="entry name" value="Rubredoxin"/>
    <property type="match status" value="1"/>
</dbReference>
<evidence type="ECO:0000259" key="6">
    <source>
        <dbReference type="PROSITE" id="PS50903"/>
    </source>
</evidence>
<dbReference type="InterPro" id="IPR024934">
    <property type="entry name" value="Rubredoxin-like_dom"/>
</dbReference>
<keyword evidence="3" id="KW-0479">Metal-binding</keyword>
<evidence type="ECO:0000313" key="7">
    <source>
        <dbReference type="EMBL" id="NOU61258.1"/>
    </source>
</evidence>
<organism evidence="7 8">
    <name type="scientific">Marinifilum caeruleilacunae</name>
    <dbReference type="NCBI Taxonomy" id="2499076"/>
    <lineage>
        <taxon>Bacteria</taxon>
        <taxon>Pseudomonadati</taxon>
        <taxon>Bacteroidota</taxon>
        <taxon>Bacteroidia</taxon>
        <taxon>Marinilabiliales</taxon>
        <taxon>Marinifilaceae</taxon>
    </lineage>
</organism>
<dbReference type="InterPro" id="IPR036136">
    <property type="entry name" value="Nit/Sulf_reduc_fer-like_dom_sf"/>
</dbReference>